<evidence type="ECO:0008006" key="3">
    <source>
        <dbReference type="Google" id="ProtNLM"/>
    </source>
</evidence>
<dbReference type="EMBL" id="FUYF01000018">
    <property type="protein sequence ID" value="SKA93352.1"/>
    <property type="molecule type" value="Genomic_DNA"/>
</dbReference>
<organism evidence="1 2">
    <name type="scientific">Gemmiger formicilis</name>
    <dbReference type="NCBI Taxonomy" id="745368"/>
    <lineage>
        <taxon>Bacteria</taxon>
        <taxon>Bacillati</taxon>
        <taxon>Bacillota</taxon>
        <taxon>Clostridia</taxon>
        <taxon>Eubacteriales</taxon>
        <taxon>Gemmiger</taxon>
    </lineage>
</organism>
<reference evidence="1 2" key="1">
    <citation type="submission" date="2017-02" db="EMBL/GenBank/DDBJ databases">
        <authorList>
            <person name="Peterson S.W."/>
        </authorList>
    </citation>
    <scope>NUCLEOTIDE SEQUENCE [LARGE SCALE GENOMIC DNA]</scope>
    <source>
        <strain evidence="1 2">ATCC 27749</strain>
    </source>
</reference>
<dbReference type="Pfam" id="PF08902">
    <property type="entry name" value="DUF1848"/>
    <property type="match status" value="1"/>
</dbReference>
<name>A0A1T4XUU6_9FIRM</name>
<dbReference type="InterPro" id="IPR014998">
    <property type="entry name" value="DUF1848"/>
</dbReference>
<dbReference type="Proteomes" id="UP000190286">
    <property type="component" value="Unassembled WGS sequence"/>
</dbReference>
<gene>
    <name evidence="1" type="ORF">SAMN02745178_02366</name>
</gene>
<sequence>MILQTGFRTDIPAFYSTWFANRLRAGFVLVRNPYDPQSVTRYAINPDVVDLIGFCTKNPAPMFPRMELLRPYGQYWFITITPYGPEIEPHVPPKAQVLQDFITLSKIVGPDCISWRYDPIFLSDTYTAARHIAEFEQMASVLSGYTRTCVISFIDLYEKVRRNFPQMKSVPLTERETLGKAFVEIGKKYGMMIRPCAEGTALARYGADCSGCMTQRTFEAALHRPLRLPPQKPARKECACCLTADIGAYNTCGHGCLYCYANASRVTVAQNMRMHDPASPFLVGHSQPGDVIHEAKQESWLVDQISMAELL</sequence>
<proteinExistence type="predicted"/>
<evidence type="ECO:0000313" key="1">
    <source>
        <dbReference type="EMBL" id="SKA93352.1"/>
    </source>
</evidence>
<evidence type="ECO:0000313" key="2">
    <source>
        <dbReference type="Proteomes" id="UP000190286"/>
    </source>
</evidence>
<keyword evidence="2" id="KW-1185">Reference proteome</keyword>
<dbReference type="RefSeq" id="WP_078785226.1">
    <property type="nucleotide sequence ID" value="NZ_FUYF01000018.1"/>
</dbReference>
<dbReference type="OrthoDB" id="9771212at2"/>
<protein>
    <recommendedName>
        <fullName evidence="3">DUF1848 domain-containing protein</fullName>
    </recommendedName>
</protein>
<dbReference type="GeneID" id="93338808"/>
<accession>A0A1T4XUU6</accession>
<dbReference type="AlphaFoldDB" id="A0A1T4XUU6"/>